<reference evidence="6 7" key="1">
    <citation type="journal article" date="2014" name="Nat. Commun.">
        <title>Klebsormidium flaccidum genome reveals primary factors for plant terrestrial adaptation.</title>
        <authorList>
            <person name="Hori K."/>
            <person name="Maruyama F."/>
            <person name="Fujisawa T."/>
            <person name="Togashi T."/>
            <person name="Yamamoto N."/>
            <person name="Seo M."/>
            <person name="Sato S."/>
            <person name="Yamada T."/>
            <person name="Mori H."/>
            <person name="Tajima N."/>
            <person name="Moriyama T."/>
            <person name="Ikeuchi M."/>
            <person name="Watanabe M."/>
            <person name="Wada H."/>
            <person name="Kobayashi K."/>
            <person name="Saito M."/>
            <person name="Masuda T."/>
            <person name="Sasaki-Sekimoto Y."/>
            <person name="Mashiguchi K."/>
            <person name="Awai K."/>
            <person name="Shimojima M."/>
            <person name="Masuda S."/>
            <person name="Iwai M."/>
            <person name="Nobusawa T."/>
            <person name="Narise T."/>
            <person name="Kondo S."/>
            <person name="Saito H."/>
            <person name="Sato R."/>
            <person name="Murakawa M."/>
            <person name="Ihara Y."/>
            <person name="Oshima-Yamada Y."/>
            <person name="Ohtaka K."/>
            <person name="Satoh M."/>
            <person name="Sonobe K."/>
            <person name="Ishii M."/>
            <person name="Ohtani R."/>
            <person name="Kanamori-Sato M."/>
            <person name="Honoki R."/>
            <person name="Miyazaki D."/>
            <person name="Mochizuki H."/>
            <person name="Umetsu J."/>
            <person name="Higashi K."/>
            <person name="Shibata D."/>
            <person name="Kamiya Y."/>
            <person name="Sato N."/>
            <person name="Nakamura Y."/>
            <person name="Tabata S."/>
            <person name="Ida S."/>
            <person name="Kurokawa K."/>
            <person name="Ohta H."/>
        </authorList>
    </citation>
    <scope>NUCLEOTIDE SEQUENCE [LARGE SCALE GENOMIC DNA]</scope>
    <source>
        <strain evidence="6 7">NIES-2285</strain>
    </source>
</reference>
<dbReference type="EMBL" id="DF237109">
    <property type="protein sequence ID" value="GAQ83755.1"/>
    <property type="molecule type" value="Genomic_DNA"/>
</dbReference>
<evidence type="ECO:0000313" key="6">
    <source>
        <dbReference type="EMBL" id="GAQ83755.1"/>
    </source>
</evidence>
<comment type="similarity">
    <text evidence="1">Belongs to the dymeclin family.</text>
</comment>
<dbReference type="GO" id="GO:0005794">
    <property type="term" value="C:Golgi apparatus"/>
    <property type="evidence" value="ECO:0000318"/>
    <property type="project" value="GO_Central"/>
</dbReference>
<sequence>MGAAESTSVLEDHQRLINRFTGKDAIPLDDAFWNELLAFPFPLSKLNPQEVDAATRQACAQLVHHNAWTGHFPKLLIHLIRELEGAGSAKELPVKAVNTVYFTRLFVKHLVELYSSEEIGRHLVMRGEQGAPADLLLPTVRALLAFVANTEVSAALYLLQLECVNLLLVMFATQLHAASLAASHLFLDAAMQQHDLAGPFVRRLLLLYMAQQPAPARLPLYTRTPEDGTAPNAGVLRRVGSSVASVFLLPYTAYSYLVSPPGTPQTPLANNSLLLLLVLVHFGHTNAANAAPEDEHTGEEGGGGSAGVDNPFRKALCTARDADFDAVDASMSPAGQFGAVVRVSYARLYDCLGACLKADTSTLLLYSLLHANPAFLEYVLVRTDLDTLLLPLLEVLYCAAARTPNQIYMLLIILLILSQDASFNANVHKLPLTGVPWYRERLLQRTSLGSLMVVILIRTVKYNLSKLRDVYLHTNCLATLANMAPHAHHLNAYAAQRLVSLFDMLAKKYTRLSDAAARAGPSPASLASGGPSAAAPEAGGGEGAEGVPTELHIYTDFLRIVLEIMNAILTYALPRNPEVVYALLHRQELFQPFRNHPRFYELLENIFTVLDFFNVRMDDSRLSVGEVSVERVLQVVVANARQWRGEGMKMFTELRFTYEEELHPEEFFIPYVWTLVVAQSGIPWDPGCITLFPNSQHADLQLEDIQNHDAYDVGYDAASDYADTPRESV</sequence>
<dbReference type="PANTHER" id="PTHR12895">
    <property type="entry name" value="DYMECLIN"/>
    <property type="match status" value="1"/>
</dbReference>
<gene>
    <name evidence="6" type="ORF">KFL_001600250</name>
</gene>
<evidence type="ECO:0000256" key="1">
    <source>
        <dbReference type="ARBA" id="ARBA00010603"/>
    </source>
</evidence>
<proteinExistence type="inferred from homology"/>
<dbReference type="AlphaFoldDB" id="A0A1Y1HYP7"/>
<organism evidence="6 7">
    <name type="scientific">Klebsormidium nitens</name>
    <name type="common">Green alga</name>
    <name type="synonym">Ulothrix nitens</name>
    <dbReference type="NCBI Taxonomy" id="105231"/>
    <lineage>
        <taxon>Eukaryota</taxon>
        <taxon>Viridiplantae</taxon>
        <taxon>Streptophyta</taxon>
        <taxon>Klebsormidiophyceae</taxon>
        <taxon>Klebsormidiales</taxon>
        <taxon>Klebsormidiaceae</taxon>
        <taxon>Klebsormidium</taxon>
    </lineage>
</organism>
<keyword evidence="3" id="KW-0519">Myristate</keyword>
<dbReference type="STRING" id="105231.A0A1Y1HYP7"/>
<evidence type="ECO:0000256" key="4">
    <source>
        <dbReference type="ARBA" id="ARBA00023288"/>
    </source>
</evidence>
<dbReference type="Pfam" id="PF09742">
    <property type="entry name" value="Dymeclin"/>
    <property type="match status" value="1"/>
</dbReference>
<dbReference type="GO" id="GO:0007030">
    <property type="term" value="P:Golgi organization"/>
    <property type="evidence" value="ECO:0000318"/>
    <property type="project" value="GO_Central"/>
</dbReference>
<name>A0A1Y1HYP7_KLENI</name>
<evidence type="ECO:0000313" key="7">
    <source>
        <dbReference type="Proteomes" id="UP000054558"/>
    </source>
</evidence>
<feature type="compositionally biased region" description="Low complexity" evidence="5">
    <location>
        <begin position="523"/>
        <end position="537"/>
    </location>
</feature>
<evidence type="ECO:0000256" key="2">
    <source>
        <dbReference type="ARBA" id="ARBA00015736"/>
    </source>
</evidence>
<feature type="region of interest" description="Disordered" evidence="5">
    <location>
        <begin position="523"/>
        <end position="544"/>
    </location>
</feature>
<dbReference type="InterPro" id="IPR019142">
    <property type="entry name" value="Dymeclin"/>
</dbReference>
<evidence type="ECO:0000256" key="3">
    <source>
        <dbReference type="ARBA" id="ARBA00022707"/>
    </source>
</evidence>
<keyword evidence="7" id="KW-1185">Reference proteome</keyword>
<dbReference type="PANTHER" id="PTHR12895:SF9">
    <property type="entry name" value="DYMECLIN"/>
    <property type="match status" value="1"/>
</dbReference>
<keyword evidence="4" id="KW-0449">Lipoprotein</keyword>
<protein>
    <recommendedName>
        <fullName evidence="2">Dymeclin</fullName>
    </recommendedName>
</protein>
<accession>A0A1Y1HYP7</accession>
<dbReference type="OrthoDB" id="10253409at2759"/>
<dbReference type="Proteomes" id="UP000054558">
    <property type="component" value="Unassembled WGS sequence"/>
</dbReference>
<dbReference type="OMA" id="NFVKRPR"/>
<evidence type="ECO:0000256" key="5">
    <source>
        <dbReference type="SAM" id="MobiDB-lite"/>
    </source>
</evidence>